<protein>
    <recommendedName>
        <fullName evidence="3">UspA domain-containing protein</fullName>
    </recommendedName>
</protein>
<dbReference type="AlphaFoldDB" id="A0A067KUJ6"/>
<organism evidence="1 2">
    <name type="scientific">Jatropha curcas</name>
    <name type="common">Barbados nut</name>
    <dbReference type="NCBI Taxonomy" id="180498"/>
    <lineage>
        <taxon>Eukaryota</taxon>
        <taxon>Viridiplantae</taxon>
        <taxon>Streptophyta</taxon>
        <taxon>Embryophyta</taxon>
        <taxon>Tracheophyta</taxon>
        <taxon>Spermatophyta</taxon>
        <taxon>Magnoliopsida</taxon>
        <taxon>eudicotyledons</taxon>
        <taxon>Gunneridae</taxon>
        <taxon>Pentapetalae</taxon>
        <taxon>rosids</taxon>
        <taxon>fabids</taxon>
        <taxon>Malpighiales</taxon>
        <taxon>Euphorbiaceae</taxon>
        <taxon>Crotonoideae</taxon>
        <taxon>Jatropheae</taxon>
        <taxon>Jatropha</taxon>
    </lineage>
</organism>
<dbReference type="KEGG" id="jcu:105636354"/>
<dbReference type="EMBL" id="KK914482">
    <property type="protein sequence ID" value="KDP35524.1"/>
    <property type="molecule type" value="Genomic_DNA"/>
</dbReference>
<evidence type="ECO:0000313" key="1">
    <source>
        <dbReference type="EMBL" id="KDP35524.1"/>
    </source>
</evidence>
<dbReference type="PANTHER" id="PTHR47382:SF3">
    <property type="entry name" value="ADENINE NUCLEOTIDE ALPHA HYDROLASES-LIKE SUPERFAMILY PROTEIN"/>
    <property type="match status" value="1"/>
</dbReference>
<dbReference type="CDD" id="cd01989">
    <property type="entry name" value="USP_STK_Ubox_N"/>
    <property type="match status" value="1"/>
</dbReference>
<keyword evidence="2" id="KW-1185">Reference proteome</keyword>
<proteinExistence type="predicted"/>
<evidence type="ECO:0008006" key="3">
    <source>
        <dbReference type="Google" id="ProtNLM"/>
    </source>
</evidence>
<dbReference type="OrthoDB" id="1654852at2759"/>
<dbReference type="PANTHER" id="PTHR47382">
    <property type="entry name" value="U-BOX DOMAIN-CONTAINING PROTEIN 52-LIKE"/>
    <property type="match status" value="1"/>
</dbReference>
<dbReference type="STRING" id="180498.A0A067KUJ6"/>
<dbReference type="InterPro" id="IPR014729">
    <property type="entry name" value="Rossmann-like_a/b/a_fold"/>
</dbReference>
<gene>
    <name evidence="1" type="ORF">JCGZ_08962</name>
</gene>
<name>A0A067KUJ6_JATCU</name>
<accession>A0A067KUJ6</accession>
<sequence length="277" mass="31065">MSFSTTGHLHQEATTSSTALFHHLQYKNTNTSEIEEETDDLFSIKIGEKIETIKEELEGSTFSLDIRSRTPGEDCVYVAVGKSETSADAVSWTLKNLIRNESTMVYLIHIFPEIRHVPSPLGKLPKNQVSPEQVEIYMAQERGKRRELLQKFINMCSASKVKVDTILIESDVVAKAILELIPILNIRKLVLGTTKSNLRKMKARKGNGIADRIFQNASEFCDIKIICDGKEVIEQMIGLASPSSHGEIGDAKSIELLDQPNNNDSFSCMCFKSRRIM</sequence>
<dbReference type="Gene3D" id="3.40.50.620">
    <property type="entry name" value="HUPs"/>
    <property type="match status" value="1"/>
</dbReference>
<evidence type="ECO:0000313" key="2">
    <source>
        <dbReference type="Proteomes" id="UP000027138"/>
    </source>
</evidence>
<dbReference type="SUPFAM" id="SSF52402">
    <property type="entry name" value="Adenine nucleotide alpha hydrolases-like"/>
    <property type="match status" value="1"/>
</dbReference>
<reference evidence="1 2" key="1">
    <citation type="journal article" date="2014" name="PLoS ONE">
        <title>Global Analysis of Gene Expression Profiles in Physic Nut (Jatropha curcas L.) Seedlings Exposed to Salt Stress.</title>
        <authorList>
            <person name="Zhang L."/>
            <person name="Zhang C."/>
            <person name="Wu P."/>
            <person name="Chen Y."/>
            <person name="Li M."/>
            <person name="Jiang H."/>
            <person name="Wu G."/>
        </authorList>
    </citation>
    <scope>NUCLEOTIDE SEQUENCE [LARGE SCALE GENOMIC DNA]</scope>
    <source>
        <strain evidence="2">cv. GZQX0401</strain>
        <tissue evidence="1">Young leaves</tissue>
    </source>
</reference>
<dbReference type="Proteomes" id="UP000027138">
    <property type="component" value="Unassembled WGS sequence"/>
</dbReference>